<dbReference type="Proteomes" id="UP000295252">
    <property type="component" value="Chromosome II"/>
</dbReference>
<dbReference type="AlphaFoldDB" id="A0A068UT37"/>
<accession>A0A068UT37</accession>
<dbReference type="PANTHER" id="PTHR45504:SF3">
    <property type="entry name" value="CHAPERONE DNAJ-DOMAIN SUPERFAMILY PROTEIN"/>
    <property type="match status" value="1"/>
</dbReference>
<dbReference type="EMBL" id="HG739139">
    <property type="protein sequence ID" value="CDP11482.1"/>
    <property type="molecule type" value="Genomic_DNA"/>
</dbReference>
<dbReference type="PROSITE" id="PS50076">
    <property type="entry name" value="DNAJ_2"/>
    <property type="match status" value="1"/>
</dbReference>
<gene>
    <name evidence="3" type="ORF">GSCOC_T00033757001</name>
</gene>
<dbReference type="GO" id="GO:0005737">
    <property type="term" value="C:cytoplasm"/>
    <property type="evidence" value="ECO:0007669"/>
    <property type="project" value="EnsemblPlants"/>
</dbReference>
<dbReference type="InterPro" id="IPR036869">
    <property type="entry name" value="J_dom_sf"/>
</dbReference>
<dbReference type="PANTHER" id="PTHR45504">
    <property type="entry name" value="CHAPERONE DNAJ-DOMAIN SUPERFAMILY PROTEIN"/>
    <property type="match status" value="1"/>
</dbReference>
<evidence type="ECO:0000259" key="2">
    <source>
        <dbReference type="PROSITE" id="PS50076"/>
    </source>
</evidence>
<organism evidence="3 4">
    <name type="scientific">Coffea canephora</name>
    <name type="common">Robusta coffee</name>
    <dbReference type="NCBI Taxonomy" id="49390"/>
    <lineage>
        <taxon>Eukaryota</taxon>
        <taxon>Viridiplantae</taxon>
        <taxon>Streptophyta</taxon>
        <taxon>Embryophyta</taxon>
        <taxon>Tracheophyta</taxon>
        <taxon>Spermatophyta</taxon>
        <taxon>Magnoliopsida</taxon>
        <taxon>eudicotyledons</taxon>
        <taxon>Gunneridae</taxon>
        <taxon>Pentapetalae</taxon>
        <taxon>asterids</taxon>
        <taxon>lamiids</taxon>
        <taxon>Gentianales</taxon>
        <taxon>Rubiaceae</taxon>
        <taxon>Ixoroideae</taxon>
        <taxon>Gardenieae complex</taxon>
        <taxon>Bertiereae - Coffeeae clade</taxon>
        <taxon>Coffeeae</taxon>
        <taxon>Coffea</taxon>
    </lineage>
</organism>
<feature type="compositionally biased region" description="Low complexity" evidence="1">
    <location>
        <begin position="13"/>
        <end position="28"/>
    </location>
</feature>
<dbReference type="PROSITE" id="PS00636">
    <property type="entry name" value="DNAJ_1"/>
    <property type="match status" value="1"/>
</dbReference>
<feature type="compositionally biased region" description="Acidic residues" evidence="1">
    <location>
        <begin position="29"/>
        <end position="40"/>
    </location>
</feature>
<reference evidence="4" key="1">
    <citation type="journal article" date="2014" name="Science">
        <title>The coffee genome provides insight into the convergent evolution of caffeine biosynthesis.</title>
        <authorList>
            <person name="Denoeud F."/>
            <person name="Carretero-Paulet L."/>
            <person name="Dereeper A."/>
            <person name="Droc G."/>
            <person name="Guyot R."/>
            <person name="Pietrella M."/>
            <person name="Zheng C."/>
            <person name="Alberti A."/>
            <person name="Anthony F."/>
            <person name="Aprea G."/>
            <person name="Aury J.M."/>
            <person name="Bento P."/>
            <person name="Bernard M."/>
            <person name="Bocs S."/>
            <person name="Campa C."/>
            <person name="Cenci A."/>
            <person name="Combes M.C."/>
            <person name="Crouzillat D."/>
            <person name="Da Silva C."/>
            <person name="Daddiego L."/>
            <person name="De Bellis F."/>
            <person name="Dussert S."/>
            <person name="Garsmeur O."/>
            <person name="Gayraud T."/>
            <person name="Guignon V."/>
            <person name="Jahn K."/>
            <person name="Jamilloux V."/>
            <person name="Joet T."/>
            <person name="Labadie K."/>
            <person name="Lan T."/>
            <person name="Leclercq J."/>
            <person name="Lepelley M."/>
            <person name="Leroy T."/>
            <person name="Li L.T."/>
            <person name="Librado P."/>
            <person name="Lopez L."/>
            <person name="Munoz A."/>
            <person name="Noel B."/>
            <person name="Pallavicini A."/>
            <person name="Perrotta G."/>
            <person name="Poncet V."/>
            <person name="Pot D."/>
            <person name="Priyono X."/>
            <person name="Rigoreau M."/>
            <person name="Rouard M."/>
            <person name="Rozas J."/>
            <person name="Tranchant-Dubreuil C."/>
            <person name="VanBuren R."/>
            <person name="Zhang Q."/>
            <person name="Andrade A.C."/>
            <person name="Argout X."/>
            <person name="Bertrand B."/>
            <person name="de Kochko A."/>
            <person name="Graziosi G."/>
            <person name="Henry R.J."/>
            <person name="Jayarama X."/>
            <person name="Ming R."/>
            <person name="Nagai C."/>
            <person name="Rounsley S."/>
            <person name="Sankoff D."/>
            <person name="Giuliano G."/>
            <person name="Albert V.A."/>
            <person name="Wincker P."/>
            <person name="Lashermes P."/>
        </authorList>
    </citation>
    <scope>NUCLEOTIDE SEQUENCE [LARGE SCALE GENOMIC DNA]</scope>
    <source>
        <strain evidence="4">cv. DH200-94</strain>
    </source>
</reference>
<dbReference type="Gene3D" id="1.10.287.110">
    <property type="entry name" value="DnaJ domain"/>
    <property type="match status" value="1"/>
</dbReference>
<dbReference type="GO" id="GO:0005634">
    <property type="term" value="C:nucleus"/>
    <property type="evidence" value="ECO:0007669"/>
    <property type="project" value="EnsemblPlants"/>
</dbReference>
<dbReference type="OrthoDB" id="10250354at2759"/>
<evidence type="ECO:0000256" key="1">
    <source>
        <dbReference type="SAM" id="MobiDB-lite"/>
    </source>
</evidence>
<dbReference type="InterPro" id="IPR001623">
    <property type="entry name" value="DnaJ_domain"/>
</dbReference>
<dbReference type="FunCoup" id="A0A068UT37">
    <property type="interactions" value="23"/>
</dbReference>
<dbReference type="InterPro" id="IPR018253">
    <property type="entry name" value="DnaJ_domain_CS"/>
</dbReference>
<dbReference type="PRINTS" id="PR00625">
    <property type="entry name" value="JDOMAIN"/>
</dbReference>
<dbReference type="OMA" id="RIYEHNM"/>
<name>A0A068UT37_COFCA</name>
<dbReference type="FunFam" id="1.10.287.110:FF:000052">
    <property type="entry name" value="Chaperone protein DNAj, putative"/>
    <property type="match status" value="1"/>
</dbReference>
<dbReference type="PhylomeDB" id="A0A068UT37"/>
<evidence type="ECO:0000313" key="4">
    <source>
        <dbReference type="Proteomes" id="UP000295252"/>
    </source>
</evidence>
<feature type="domain" description="J" evidence="2">
    <location>
        <begin position="64"/>
        <end position="129"/>
    </location>
</feature>
<sequence length="162" mass="19422">MMWDEWDNHNYLQRQQQQQQSQPQQQTAEEAESTSSESEEQQQREEKQSHLNFDFLSVLAKPKDYYRILEVDYDATEEAVRSNYIRLALKWHPDKQKDQDCATSIFQEINEAYQVLSDPVKRQEYDQKGMLRAYDYNIVEYLNRYKGLILTCNGLGMKCSMW</sequence>
<keyword evidence="4" id="KW-1185">Reference proteome</keyword>
<dbReference type="InParanoid" id="A0A068UT37"/>
<dbReference type="Pfam" id="PF00226">
    <property type="entry name" value="DnaJ"/>
    <property type="match status" value="1"/>
</dbReference>
<dbReference type="CDD" id="cd06257">
    <property type="entry name" value="DnaJ"/>
    <property type="match status" value="1"/>
</dbReference>
<protein>
    <recommendedName>
        <fullName evidence="2">J domain-containing protein</fullName>
    </recommendedName>
</protein>
<dbReference type="STRING" id="49390.A0A068UT37"/>
<feature type="region of interest" description="Disordered" evidence="1">
    <location>
        <begin position="1"/>
        <end position="48"/>
    </location>
</feature>
<dbReference type="SMART" id="SM00271">
    <property type="entry name" value="DnaJ"/>
    <property type="match status" value="1"/>
</dbReference>
<evidence type="ECO:0000313" key="3">
    <source>
        <dbReference type="EMBL" id="CDP11482.1"/>
    </source>
</evidence>
<proteinExistence type="predicted"/>
<dbReference type="SUPFAM" id="SSF46565">
    <property type="entry name" value="Chaperone J-domain"/>
    <property type="match status" value="1"/>
</dbReference>
<dbReference type="Gramene" id="CDP11482">
    <property type="protein sequence ID" value="CDP11482"/>
    <property type="gene ID" value="GSCOC_T00033757001"/>
</dbReference>